<dbReference type="FunFam" id="3.30.365.10:FF:000003">
    <property type="entry name" value="Aldehyde oxidase 1"/>
    <property type="match status" value="1"/>
</dbReference>
<evidence type="ECO:0000256" key="7">
    <source>
        <dbReference type="ARBA" id="ARBA00022723"/>
    </source>
</evidence>
<dbReference type="GO" id="GO:0050660">
    <property type="term" value="F:flavin adenine dinucleotide binding"/>
    <property type="evidence" value="ECO:0007669"/>
    <property type="project" value="InterPro"/>
</dbReference>
<evidence type="ECO:0000259" key="13">
    <source>
        <dbReference type="SMART" id="SM01008"/>
    </source>
</evidence>
<evidence type="ECO:0000256" key="10">
    <source>
        <dbReference type="ARBA" id="ARBA00023004"/>
    </source>
</evidence>
<feature type="domain" description="Aldehyde oxidase/xanthine dehydrogenase a/b hammerhead" evidence="13">
    <location>
        <begin position="235"/>
        <end position="342"/>
    </location>
</feature>
<comment type="caution">
    <text evidence="15">The sequence shown here is derived from an EMBL/GenBank/DDBJ whole genome shotgun (WGS) entry which is preliminary data.</text>
</comment>
<dbReference type="Pfam" id="PF01315">
    <property type="entry name" value="Ald_Xan_dh_C"/>
    <property type="match status" value="1"/>
</dbReference>
<comment type="cofactor">
    <cofactor evidence="1">
        <name>Mo-molybdopterin</name>
        <dbReference type="ChEBI" id="CHEBI:71302"/>
    </cofactor>
</comment>
<keyword evidence="5" id="KW-0285">Flavoprotein</keyword>
<dbReference type="Gene3D" id="3.30.365.10">
    <property type="entry name" value="Aldehyde oxidase/xanthine dehydrogenase, molybdopterin binding domain"/>
    <property type="match status" value="4"/>
</dbReference>
<evidence type="ECO:0000256" key="9">
    <source>
        <dbReference type="ARBA" id="ARBA00023002"/>
    </source>
</evidence>
<dbReference type="Pfam" id="PF02738">
    <property type="entry name" value="MoCoBD_1"/>
    <property type="match status" value="1"/>
</dbReference>
<evidence type="ECO:0000256" key="6">
    <source>
        <dbReference type="ARBA" id="ARBA00022714"/>
    </source>
</evidence>
<evidence type="ECO:0000259" key="14">
    <source>
        <dbReference type="SMART" id="SM01092"/>
    </source>
</evidence>
<dbReference type="SMART" id="SM01008">
    <property type="entry name" value="Ald_Xan_dh_C"/>
    <property type="match status" value="1"/>
</dbReference>
<dbReference type="PANTHER" id="PTHR45444">
    <property type="entry name" value="XANTHINE DEHYDROGENASE"/>
    <property type="match status" value="1"/>
</dbReference>
<dbReference type="AlphaFoldDB" id="A0A815JGR6"/>
<dbReference type="Proteomes" id="UP000663882">
    <property type="component" value="Unassembled WGS sequence"/>
</dbReference>
<dbReference type="Pfam" id="PF03450">
    <property type="entry name" value="CO_deh_flav_C"/>
    <property type="match status" value="1"/>
</dbReference>
<organism evidence="15 16">
    <name type="scientific">Rotaria sordida</name>
    <dbReference type="NCBI Taxonomy" id="392033"/>
    <lineage>
        <taxon>Eukaryota</taxon>
        <taxon>Metazoa</taxon>
        <taxon>Spiralia</taxon>
        <taxon>Gnathifera</taxon>
        <taxon>Rotifera</taxon>
        <taxon>Eurotatoria</taxon>
        <taxon>Bdelloidea</taxon>
        <taxon>Philodinida</taxon>
        <taxon>Philodinidae</taxon>
        <taxon>Rotaria</taxon>
    </lineage>
</organism>
<dbReference type="SUPFAM" id="SSF56003">
    <property type="entry name" value="Molybdenum cofactor-binding domain"/>
    <property type="match status" value="1"/>
</dbReference>
<evidence type="ECO:0008006" key="17">
    <source>
        <dbReference type="Google" id="ProtNLM"/>
    </source>
</evidence>
<dbReference type="InterPro" id="IPR036683">
    <property type="entry name" value="CO_DH_flav_C_dom_sf"/>
</dbReference>
<evidence type="ECO:0000256" key="3">
    <source>
        <dbReference type="ARBA" id="ARBA00006849"/>
    </source>
</evidence>
<reference evidence="15" key="1">
    <citation type="submission" date="2021-02" db="EMBL/GenBank/DDBJ databases">
        <authorList>
            <person name="Nowell W R."/>
        </authorList>
    </citation>
    <scope>NUCLEOTIDE SEQUENCE</scope>
</reference>
<dbReference type="SUPFAM" id="SSF55447">
    <property type="entry name" value="CO dehydrogenase flavoprotein C-terminal domain-like"/>
    <property type="match status" value="1"/>
</dbReference>
<dbReference type="Gene3D" id="3.90.1170.50">
    <property type="entry name" value="Aldehyde oxidase/xanthine dehydrogenase, a/b hammerhead"/>
    <property type="match status" value="1"/>
</dbReference>
<dbReference type="EMBL" id="CAJNOO010004332">
    <property type="protein sequence ID" value="CAF1377689.1"/>
    <property type="molecule type" value="Genomic_DNA"/>
</dbReference>
<dbReference type="SMART" id="SM01092">
    <property type="entry name" value="CO_deh_flav_C"/>
    <property type="match status" value="1"/>
</dbReference>
<evidence type="ECO:0000256" key="2">
    <source>
        <dbReference type="ARBA" id="ARBA00001974"/>
    </source>
</evidence>
<evidence type="ECO:0000313" key="15">
    <source>
        <dbReference type="EMBL" id="CAF1377689.1"/>
    </source>
</evidence>
<dbReference type="GO" id="GO:0005506">
    <property type="term" value="F:iron ion binding"/>
    <property type="evidence" value="ECO:0007669"/>
    <property type="project" value="InterPro"/>
</dbReference>
<evidence type="ECO:0000256" key="12">
    <source>
        <dbReference type="ARBA" id="ARBA00034078"/>
    </source>
</evidence>
<evidence type="ECO:0000256" key="1">
    <source>
        <dbReference type="ARBA" id="ARBA00001924"/>
    </source>
</evidence>
<keyword evidence="11" id="KW-0411">Iron-sulfur</keyword>
<keyword evidence="4" id="KW-0500">Molybdenum</keyword>
<gene>
    <name evidence="15" type="ORF">RFH988_LOCUS33679</name>
</gene>
<keyword evidence="10" id="KW-0408">Iron</keyword>
<dbReference type="Gene3D" id="3.30.390.50">
    <property type="entry name" value="CO dehydrogenase flavoprotein, C-terminal domain"/>
    <property type="match status" value="1"/>
</dbReference>
<dbReference type="SUPFAM" id="SSF56176">
    <property type="entry name" value="FAD-binding/transporter-associated domain-like"/>
    <property type="match status" value="1"/>
</dbReference>
<keyword evidence="8" id="KW-0274">FAD</keyword>
<dbReference type="InterPro" id="IPR036318">
    <property type="entry name" value="FAD-bd_PCMH-like_sf"/>
</dbReference>
<feature type="domain" description="CO dehydrogenase flavoprotein C-terminal" evidence="14">
    <location>
        <begin position="69"/>
        <end position="180"/>
    </location>
</feature>
<protein>
    <recommendedName>
        <fullName evidence="17">Xanthine dehydrogenase</fullName>
    </recommendedName>
</protein>
<evidence type="ECO:0000256" key="11">
    <source>
        <dbReference type="ARBA" id="ARBA00023014"/>
    </source>
</evidence>
<comment type="similarity">
    <text evidence="3">Belongs to the xanthine dehydrogenase family.</text>
</comment>
<dbReference type="FunFam" id="3.30.365.10:FF:000002">
    <property type="entry name" value="Xanthine dehydrogenase oxidase"/>
    <property type="match status" value="1"/>
</dbReference>
<evidence type="ECO:0000256" key="8">
    <source>
        <dbReference type="ARBA" id="ARBA00022827"/>
    </source>
</evidence>
<dbReference type="InterPro" id="IPR046867">
    <property type="entry name" value="AldOxase/xan_DH_MoCoBD2"/>
</dbReference>
<sequence length="839" mass="93874">MYFSSDLNPILQAANASLEFRRVSVDNAERHVLLRDFFLSNRCISITDDEVLIAVHIPIPSSSSKSFLRSYKQARRRDDSSGIVSAGLHVKLEQVKNDDNDDEWRIVSACFSFGGMASITIMAQQTQRELIGQVWKKTTINKACELMLAEFPLNEFTPGGQCEYRRTLLQSFLFKFYLYVCSELRQTLVEQKHMSAAHIYRRPVSHGQQTIPERPLNHRVIGSSLPHRSAYLQTTGEAKYTNDLPSLPNTLHAALVLSTQPNARIKNIDIEAAQQLPGFISFISWTDVPGSNMTGIAVYDEEVFASCIVPCVGTIIGLVVCDAEKTANTAANLIEIDYESLGPVIVTIDDAIQYESYLGDEQCIRKGDPSQALSEAEHTLEETVLIGGQEHFYLETNCCMAVPSNDDEELTLYSATQDPNKIQELVALAIGRNANRIKCLVKRIGGGFGGKDSRSVLPSIAVAVAAVKLGRPVRLNMERDVDMSVTGQRHPFKISYKVGFNSNGLFSALDIRLWSNAGCSFDQSMPILKKAMLHIDNTYQFHNVEIRGRLCKTHLPSNTAFRGFGCPQAIFACETIIEHVAEYLKLDPLTIRRLNLYQEGDLTHFGQTLEHWHVPRILDELIQSSDFIQRQQTVDEFNRLNTYRKRGLSILPTKFGISFVAKYLNQAGALVHIYKDGSVLVTHGGVEMGQGLHTKMVSVAAEVLGCNVERIHISETSTDKVPNASATGASVSSDLYGKAVQHACEQIRERLNTLLAEDDNNFQWEYLIKKAYYERIDLSAHGFYVIPEPLGEDLDKNRAHFSYFTQGAAVAEVELDVLTGDWHLLRVDIIMEWSVIHEN</sequence>
<dbReference type="InterPro" id="IPR016208">
    <property type="entry name" value="Ald_Oxase/xanthine_DH-like"/>
</dbReference>
<evidence type="ECO:0000313" key="16">
    <source>
        <dbReference type="Proteomes" id="UP000663882"/>
    </source>
</evidence>
<comment type="cofactor">
    <cofactor evidence="12">
        <name>[2Fe-2S] cluster</name>
        <dbReference type="ChEBI" id="CHEBI:190135"/>
    </cofactor>
</comment>
<dbReference type="InterPro" id="IPR008274">
    <property type="entry name" value="AldOxase/xan_DH_MoCoBD1"/>
</dbReference>
<dbReference type="InterPro" id="IPR000674">
    <property type="entry name" value="Ald_Oxase/Xan_DH_a/b"/>
</dbReference>
<dbReference type="OrthoDB" id="8300278at2759"/>
<dbReference type="InterPro" id="IPR016169">
    <property type="entry name" value="FAD-bd_PCMH_sub2"/>
</dbReference>
<dbReference type="Gene3D" id="3.30.465.10">
    <property type="match status" value="1"/>
</dbReference>
<dbReference type="InterPro" id="IPR037165">
    <property type="entry name" value="AldOxase/xan_DH_Mopterin-bd_sf"/>
</dbReference>
<dbReference type="GO" id="GO:0051537">
    <property type="term" value="F:2 iron, 2 sulfur cluster binding"/>
    <property type="evidence" value="ECO:0007669"/>
    <property type="project" value="UniProtKB-KW"/>
</dbReference>
<dbReference type="InterPro" id="IPR036856">
    <property type="entry name" value="Ald_Oxase/Xan_DH_a/b_sf"/>
</dbReference>
<evidence type="ECO:0000256" key="5">
    <source>
        <dbReference type="ARBA" id="ARBA00022630"/>
    </source>
</evidence>
<accession>A0A815JGR6</accession>
<dbReference type="GO" id="GO:0016491">
    <property type="term" value="F:oxidoreductase activity"/>
    <property type="evidence" value="ECO:0007669"/>
    <property type="project" value="UniProtKB-KW"/>
</dbReference>
<name>A0A815JGR6_9BILA</name>
<evidence type="ECO:0000256" key="4">
    <source>
        <dbReference type="ARBA" id="ARBA00022505"/>
    </source>
</evidence>
<keyword evidence="6" id="KW-0001">2Fe-2S</keyword>
<comment type="cofactor">
    <cofactor evidence="2">
        <name>FAD</name>
        <dbReference type="ChEBI" id="CHEBI:57692"/>
    </cofactor>
</comment>
<keyword evidence="9" id="KW-0560">Oxidoreductase</keyword>
<dbReference type="InterPro" id="IPR005107">
    <property type="entry name" value="CO_DH_flav_C"/>
</dbReference>
<proteinExistence type="inferred from homology"/>
<dbReference type="SUPFAM" id="SSF54665">
    <property type="entry name" value="CO dehydrogenase molybdoprotein N-domain-like"/>
    <property type="match status" value="1"/>
</dbReference>
<dbReference type="PANTHER" id="PTHR45444:SF3">
    <property type="entry name" value="XANTHINE DEHYDROGENASE"/>
    <property type="match status" value="1"/>
</dbReference>
<dbReference type="Pfam" id="PF20256">
    <property type="entry name" value="MoCoBD_2"/>
    <property type="match status" value="1"/>
</dbReference>
<keyword evidence="7" id="KW-0479">Metal-binding</keyword>